<reference evidence="20 21" key="1">
    <citation type="submission" date="2024-01" db="EMBL/GenBank/DDBJ databases">
        <title>Genome assemblies of Stephania.</title>
        <authorList>
            <person name="Yang L."/>
        </authorList>
    </citation>
    <scope>NUCLEOTIDE SEQUENCE [LARGE SCALE GENOMIC DNA]</scope>
    <source>
        <strain evidence="20">JXDWG</strain>
        <tissue evidence="20">Leaf</tissue>
    </source>
</reference>
<dbReference type="InterPro" id="IPR001220">
    <property type="entry name" value="Legume_lectin_dom"/>
</dbReference>
<dbReference type="InterPro" id="IPR013320">
    <property type="entry name" value="ConA-like_dom_sf"/>
</dbReference>
<comment type="similarity">
    <text evidence="2">In the N-terminal section; belongs to the leguminous lectin family.</text>
</comment>
<evidence type="ECO:0000256" key="11">
    <source>
        <dbReference type="ARBA" id="ARBA00022840"/>
    </source>
</evidence>
<dbReference type="AlphaFoldDB" id="A0AAP0KEA1"/>
<evidence type="ECO:0000256" key="17">
    <source>
        <dbReference type="SAM" id="Phobius"/>
    </source>
</evidence>
<dbReference type="Pfam" id="PF00139">
    <property type="entry name" value="Lectin_legB"/>
    <property type="match status" value="1"/>
</dbReference>
<accession>A0AAP0KEA1</accession>
<proteinExistence type="inferred from homology"/>
<feature type="domain" description="Protein kinase" evidence="19">
    <location>
        <begin position="344"/>
        <end position="615"/>
    </location>
</feature>
<organism evidence="20 21">
    <name type="scientific">Stephania cephalantha</name>
    <dbReference type="NCBI Taxonomy" id="152367"/>
    <lineage>
        <taxon>Eukaryota</taxon>
        <taxon>Viridiplantae</taxon>
        <taxon>Streptophyta</taxon>
        <taxon>Embryophyta</taxon>
        <taxon>Tracheophyta</taxon>
        <taxon>Spermatophyta</taxon>
        <taxon>Magnoliopsida</taxon>
        <taxon>Ranunculales</taxon>
        <taxon>Menispermaceae</taxon>
        <taxon>Menispermoideae</taxon>
        <taxon>Cissampelideae</taxon>
        <taxon>Stephania</taxon>
    </lineage>
</organism>
<evidence type="ECO:0000256" key="7">
    <source>
        <dbReference type="ARBA" id="ARBA00022729"/>
    </source>
</evidence>
<dbReference type="PROSITE" id="PS00108">
    <property type="entry name" value="PROTEIN_KINASE_ST"/>
    <property type="match status" value="1"/>
</dbReference>
<dbReference type="InterPro" id="IPR050528">
    <property type="entry name" value="L-type_Lectin-RKs"/>
</dbReference>
<evidence type="ECO:0000256" key="15">
    <source>
        <dbReference type="ARBA" id="ARBA00023180"/>
    </source>
</evidence>
<dbReference type="GO" id="GO:0004672">
    <property type="term" value="F:protein kinase activity"/>
    <property type="evidence" value="ECO:0007669"/>
    <property type="project" value="InterPro"/>
</dbReference>
<evidence type="ECO:0000313" key="20">
    <source>
        <dbReference type="EMBL" id="KAK9149657.1"/>
    </source>
</evidence>
<dbReference type="GO" id="GO:0002229">
    <property type="term" value="P:defense response to oomycetes"/>
    <property type="evidence" value="ECO:0007669"/>
    <property type="project" value="UniProtKB-ARBA"/>
</dbReference>
<evidence type="ECO:0000256" key="6">
    <source>
        <dbReference type="ARBA" id="ARBA00022692"/>
    </source>
</evidence>
<keyword evidence="15" id="KW-0325">Glycoprotein</keyword>
<dbReference type="PROSITE" id="PS00107">
    <property type="entry name" value="PROTEIN_KINASE_ATP"/>
    <property type="match status" value="1"/>
</dbReference>
<evidence type="ECO:0000256" key="16">
    <source>
        <dbReference type="PROSITE-ProRule" id="PRU10141"/>
    </source>
</evidence>
<dbReference type="FunFam" id="1.10.510.10:FF:000240">
    <property type="entry name" value="Lectin-domain containing receptor kinase A4.3"/>
    <property type="match status" value="1"/>
</dbReference>
<dbReference type="CDD" id="cd14066">
    <property type="entry name" value="STKc_IRAK"/>
    <property type="match status" value="1"/>
</dbReference>
<sequence length="665" mass="72728">MFMLVLFFVFLGQVSYASFDPINFSFASFDSQSCGEDGDLICFGSAVAGNGFVDVTPRLQHTNGTSSSGNNVGRVLYKYPVLAWPATISTSFTVRISKDHNSTGSGDGMAFFMTWGDGPSPVNSYGAFLGLLNRTTNGKEGNMIGQLGVELDTFYNNEFDPDDNHIGLDTTSISSIVTASLNNIDIDLKLGREVKVKFDYDGWGKMLQISVAYAGAPLVSVLNYSIFMSKTVPSSVYVGFTGSTGIVSESHQILDWSFMSVPLPKYSLVDDQSGKAKKKKIMAITLPVVTGSFVLVICIYLMVKAYRDKSRRRSKGDLEIRSRNAVNAPKMFTLKELIKATQNFSKENLLGTGGFGSVYRGTISDTLSTVAVKKISATSKQGEREFLAEICTIGRLRHKNIVQLLGWCHERDHLLLVYEFMANGSLDCYICKGSLSWRTRYKILTGLASALLYLHDECGNTVIHRDVKPNNVMLDSDFNAHLGDFGLARLLPNEVALTTVLAGTPGYLAPECTYTGKATAESDMFAFGTVVLEVICGRRCRSIIGDDNLVDYVWSLVGKAELLKCVDQNLELNSNEEEVKRALVVGLACAHPDPTFRPTIRKVVQMFTNPNEPLMDLPESRPSAIYITIQSPPSTSNSNFVGSNATSGSCTSAILRDKLDLQTGR</sequence>
<keyword evidence="8" id="KW-0430">Lectin</keyword>
<feature type="signal peptide" evidence="18">
    <location>
        <begin position="1"/>
        <end position="17"/>
    </location>
</feature>
<dbReference type="SUPFAM" id="SSF49899">
    <property type="entry name" value="Concanavalin A-like lectins/glucanases"/>
    <property type="match status" value="1"/>
</dbReference>
<evidence type="ECO:0000313" key="21">
    <source>
        <dbReference type="Proteomes" id="UP001419268"/>
    </source>
</evidence>
<evidence type="ECO:0000256" key="10">
    <source>
        <dbReference type="ARBA" id="ARBA00022777"/>
    </source>
</evidence>
<evidence type="ECO:0000256" key="14">
    <source>
        <dbReference type="ARBA" id="ARBA00023170"/>
    </source>
</evidence>
<dbReference type="PANTHER" id="PTHR27007">
    <property type="match status" value="1"/>
</dbReference>
<keyword evidence="9 16" id="KW-0547">Nucleotide-binding</keyword>
<keyword evidence="5" id="KW-0808">Transferase</keyword>
<evidence type="ECO:0000256" key="18">
    <source>
        <dbReference type="SAM" id="SignalP"/>
    </source>
</evidence>
<dbReference type="InterPro" id="IPR008271">
    <property type="entry name" value="Ser/Thr_kinase_AS"/>
</dbReference>
<comment type="similarity">
    <text evidence="3">In the C-terminal section; belongs to the protein kinase superfamily. Ser/Thr protein kinase family.</text>
</comment>
<dbReference type="GO" id="GO:0005524">
    <property type="term" value="F:ATP binding"/>
    <property type="evidence" value="ECO:0007669"/>
    <property type="project" value="UniProtKB-UniRule"/>
</dbReference>
<keyword evidence="10" id="KW-0418">Kinase</keyword>
<keyword evidence="11 16" id="KW-0067">ATP-binding</keyword>
<gene>
    <name evidence="20" type="ORF">Scep_008414</name>
</gene>
<keyword evidence="7 18" id="KW-0732">Signal</keyword>
<keyword evidence="6 17" id="KW-0812">Transmembrane</keyword>
<dbReference type="InterPro" id="IPR000719">
    <property type="entry name" value="Prot_kinase_dom"/>
</dbReference>
<dbReference type="Gene3D" id="1.10.510.10">
    <property type="entry name" value="Transferase(Phosphotransferase) domain 1"/>
    <property type="match status" value="1"/>
</dbReference>
<dbReference type="Pfam" id="PF00069">
    <property type="entry name" value="Pkinase"/>
    <property type="match status" value="1"/>
</dbReference>
<evidence type="ECO:0000256" key="13">
    <source>
        <dbReference type="ARBA" id="ARBA00023136"/>
    </source>
</evidence>
<dbReference type="FunFam" id="3.30.200.20:FF:000178">
    <property type="entry name" value="serine/threonine-protein kinase PBS1-like"/>
    <property type="match status" value="1"/>
</dbReference>
<feature type="chain" id="PRO_5043007568" description="Protein kinase domain-containing protein" evidence="18">
    <location>
        <begin position="18"/>
        <end position="665"/>
    </location>
</feature>
<feature type="binding site" evidence="16">
    <location>
        <position position="374"/>
    </location>
    <ligand>
        <name>ATP</name>
        <dbReference type="ChEBI" id="CHEBI:30616"/>
    </ligand>
</feature>
<evidence type="ECO:0000256" key="1">
    <source>
        <dbReference type="ARBA" id="ARBA00004251"/>
    </source>
</evidence>
<evidence type="ECO:0000256" key="12">
    <source>
        <dbReference type="ARBA" id="ARBA00022989"/>
    </source>
</evidence>
<evidence type="ECO:0000259" key="19">
    <source>
        <dbReference type="PROSITE" id="PS50011"/>
    </source>
</evidence>
<comment type="caution">
    <text evidence="20">The sequence shown here is derived from an EMBL/GenBank/DDBJ whole genome shotgun (WGS) entry which is preliminary data.</text>
</comment>
<keyword evidence="4" id="KW-1003">Cell membrane</keyword>
<feature type="transmembrane region" description="Helical" evidence="17">
    <location>
        <begin position="281"/>
        <end position="303"/>
    </location>
</feature>
<evidence type="ECO:0000256" key="9">
    <source>
        <dbReference type="ARBA" id="ARBA00022741"/>
    </source>
</evidence>
<dbReference type="GO" id="GO:0005886">
    <property type="term" value="C:plasma membrane"/>
    <property type="evidence" value="ECO:0007669"/>
    <property type="project" value="UniProtKB-SubCell"/>
</dbReference>
<evidence type="ECO:0000256" key="8">
    <source>
        <dbReference type="ARBA" id="ARBA00022734"/>
    </source>
</evidence>
<dbReference type="CDD" id="cd06899">
    <property type="entry name" value="lectin_legume_LecRK_Arcelin_ConA"/>
    <property type="match status" value="1"/>
</dbReference>
<dbReference type="EMBL" id="JBBNAG010000003">
    <property type="protein sequence ID" value="KAK9149657.1"/>
    <property type="molecule type" value="Genomic_DNA"/>
</dbReference>
<dbReference type="Gene3D" id="2.60.120.200">
    <property type="match status" value="1"/>
</dbReference>
<evidence type="ECO:0000256" key="5">
    <source>
        <dbReference type="ARBA" id="ARBA00022679"/>
    </source>
</evidence>
<keyword evidence="13 17" id="KW-0472">Membrane</keyword>
<dbReference type="InterPro" id="IPR011009">
    <property type="entry name" value="Kinase-like_dom_sf"/>
</dbReference>
<keyword evidence="14" id="KW-0675">Receptor</keyword>
<evidence type="ECO:0000256" key="3">
    <source>
        <dbReference type="ARBA" id="ARBA00010217"/>
    </source>
</evidence>
<protein>
    <recommendedName>
        <fullName evidence="19">Protein kinase domain-containing protein</fullName>
    </recommendedName>
</protein>
<keyword evidence="21" id="KW-1185">Reference proteome</keyword>
<comment type="subcellular location">
    <subcellularLocation>
        <location evidence="1">Cell membrane</location>
        <topology evidence="1">Single-pass type I membrane protein</topology>
    </subcellularLocation>
</comment>
<evidence type="ECO:0000256" key="2">
    <source>
        <dbReference type="ARBA" id="ARBA00008536"/>
    </source>
</evidence>
<name>A0AAP0KEA1_9MAGN</name>
<dbReference type="Gene3D" id="3.30.200.20">
    <property type="entry name" value="Phosphorylase Kinase, domain 1"/>
    <property type="match status" value="1"/>
</dbReference>
<keyword evidence="12 17" id="KW-1133">Transmembrane helix</keyword>
<dbReference type="SMART" id="SM00220">
    <property type="entry name" value="S_TKc"/>
    <property type="match status" value="1"/>
</dbReference>
<evidence type="ECO:0000256" key="4">
    <source>
        <dbReference type="ARBA" id="ARBA00022475"/>
    </source>
</evidence>
<dbReference type="SUPFAM" id="SSF56112">
    <property type="entry name" value="Protein kinase-like (PK-like)"/>
    <property type="match status" value="1"/>
</dbReference>
<dbReference type="InterPro" id="IPR017441">
    <property type="entry name" value="Protein_kinase_ATP_BS"/>
</dbReference>
<dbReference type="Proteomes" id="UP001419268">
    <property type="component" value="Unassembled WGS sequence"/>
</dbReference>
<dbReference type="PROSITE" id="PS50011">
    <property type="entry name" value="PROTEIN_KINASE_DOM"/>
    <property type="match status" value="1"/>
</dbReference>
<dbReference type="GO" id="GO:0030246">
    <property type="term" value="F:carbohydrate binding"/>
    <property type="evidence" value="ECO:0007669"/>
    <property type="project" value="UniProtKB-KW"/>
</dbReference>